<feature type="region of interest" description="Disordered" evidence="1">
    <location>
        <begin position="120"/>
        <end position="141"/>
    </location>
</feature>
<feature type="compositionally biased region" description="Polar residues" evidence="1">
    <location>
        <begin position="130"/>
        <end position="141"/>
    </location>
</feature>
<protein>
    <submittedName>
        <fullName evidence="2">Uncharacterized protein</fullName>
    </submittedName>
</protein>
<gene>
    <name evidence="2" type="ORF">E2562_019612</name>
</gene>
<accession>A0A6G1C8J8</accession>
<dbReference type="EMBL" id="SPHZ02000010">
    <property type="protein sequence ID" value="KAF0896114.1"/>
    <property type="molecule type" value="Genomic_DNA"/>
</dbReference>
<dbReference type="AlphaFoldDB" id="A0A6G1C8J8"/>
<evidence type="ECO:0000256" key="1">
    <source>
        <dbReference type="SAM" id="MobiDB-lite"/>
    </source>
</evidence>
<keyword evidence="3" id="KW-1185">Reference proteome</keyword>
<proteinExistence type="predicted"/>
<feature type="region of interest" description="Disordered" evidence="1">
    <location>
        <begin position="1"/>
        <end position="24"/>
    </location>
</feature>
<evidence type="ECO:0000313" key="3">
    <source>
        <dbReference type="Proteomes" id="UP000479710"/>
    </source>
</evidence>
<organism evidence="2 3">
    <name type="scientific">Oryza meyeriana var. granulata</name>
    <dbReference type="NCBI Taxonomy" id="110450"/>
    <lineage>
        <taxon>Eukaryota</taxon>
        <taxon>Viridiplantae</taxon>
        <taxon>Streptophyta</taxon>
        <taxon>Embryophyta</taxon>
        <taxon>Tracheophyta</taxon>
        <taxon>Spermatophyta</taxon>
        <taxon>Magnoliopsida</taxon>
        <taxon>Liliopsida</taxon>
        <taxon>Poales</taxon>
        <taxon>Poaceae</taxon>
        <taxon>BOP clade</taxon>
        <taxon>Oryzoideae</taxon>
        <taxon>Oryzeae</taxon>
        <taxon>Oryzinae</taxon>
        <taxon>Oryza</taxon>
        <taxon>Oryza meyeriana</taxon>
    </lineage>
</organism>
<feature type="compositionally biased region" description="Low complexity" evidence="1">
    <location>
        <begin position="1"/>
        <end position="19"/>
    </location>
</feature>
<name>A0A6G1C8J8_9ORYZ</name>
<reference evidence="2 3" key="1">
    <citation type="submission" date="2019-11" db="EMBL/GenBank/DDBJ databases">
        <title>Whole genome sequence of Oryza granulata.</title>
        <authorList>
            <person name="Li W."/>
        </authorList>
    </citation>
    <scope>NUCLEOTIDE SEQUENCE [LARGE SCALE GENOMIC DNA]</scope>
    <source>
        <strain evidence="3">cv. Menghai</strain>
        <tissue evidence="2">Leaf</tissue>
    </source>
</reference>
<sequence>MASSPPGSPPSWSSSSSSQPHRRRCSLIHPARRLQRRCSKLCAPTSPLSKARAGEGFACGRRGSSSGAGSHVGGNRFLTGGFPLARWLLLVLVFSAAQAEQGPQFDRRTALLHRRARGEPSVYPPFSLLPSHTPTAPTASS</sequence>
<evidence type="ECO:0000313" key="2">
    <source>
        <dbReference type="EMBL" id="KAF0896114.1"/>
    </source>
</evidence>
<dbReference type="Proteomes" id="UP000479710">
    <property type="component" value="Unassembled WGS sequence"/>
</dbReference>
<comment type="caution">
    <text evidence="2">The sequence shown here is derived from an EMBL/GenBank/DDBJ whole genome shotgun (WGS) entry which is preliminary data.</text>
</comment>